<dbReference type="AlphaFoldDB" id="A0A7K1LMM9"/>
<evidence type="ECO:0000313" key="2">
    <source>
        <dbReference type="Proteomes" id="UP000460416"/>
    </source>
</evidence>
<proteinExistence type="predicted"/>
<dbReference type="Proteomes" id="UP000460416">
    <property type="component" value="Unassembled WGS sequence"/>
</dbReference>
<reference evidence="1 2" key="1">
    <citation type="submission" date="2019-07" db="EMBL/GenBank/DDBJ databases">
        <title>Gramella aestuarii sp. nov., isolated from a tidal flat, and emended description of Gramella echinicola.</title>
        <authorList>
            <person name="Liu L."/>
        </authorList>
    </citation>
    <scope>NUCLEOTIDE SEQUENCE [LARGE SCALE GENOMIC DNA]</scope>
    <source>
        <strain evidence="1 2">BS12</strain>
    </source>
</reference>
<dbReference type="RefSeq" id="WP_156274930.1">
    <property type="nucleotide sequence ID" value="NZ_BAABGI010000001.1"/>
</dbReference>
<sequence length="269" mass="32365">MNPIIIHLANLRFYANFKRSKANNFDQYIKWIDQGEPENFNWFDSEDNQAIENFSYVDPLEEAEILGDAEDFLEEEKDESSSSPREGSEEWYRFITTHIEYLLSKAGTKIILKANLYDSLKLLLIDPDEQLAERFNKLRDFINIPAKDFLDYASSMQLKEPHEFFRVFSKSHDKKVRNNPLIDCYPRIFKLCEDYEFYLRLTEQLINPQADLNYIFYEMRKDKLIYYYCKPEFQELINKTISEDYTIYSESKVTSNFEKVYRNTFNSFY</sequence>
<gene>
    <name evidence="1" type="ORF">FLP08_05715</name>
</gene>
<keyword evidence="2" id="KW-1185">Reference proteome</keyword>
<dbReference type="EMBL" id="VJVW01000002">
    <property type="protein sequence ID" value="MUP42062.1"/>
    <property type="molecule type" value="Genomic_DNA"/>
</dbReference>
<protein>
    <submittedName>
        <fullName evidence="1">Uncharacterized protein</fullName>
    </submittedName>
</protein>
<organism evidence="1 2">
    <name type="scientific">Christiangramia aestuarii</name>
    <dbReference type="NCBI Taxonomy" id="1028746"/>
    <lineage>
        <taxon>Bacteria</taxon>
        <taxon>Pseudomonadati</taxon>
        <taxon>Bacteroidota</taxon>
        <taxon>Flavobacteriia</taxon>
        <taxon>Flavobacteriales</taxon>
        <taxon>Flavobacteriaceae</taxon>
        <taxon>Christiangramia</taxon>
    </lineage>
</organism>
<evidence type="ECO:0000313" key="1">
    <source>
        <dbReference type="EMBL" id="MUP42062.1"/>
    </source>
</evidence>
<accession>A0A7K1LMM9</accession>
<comment type="caution">
    <text evidence="1">The sequence shown here is derived from an EMBL/GenBank/DDBJ whole genome shotgun (WGS) entry which is preliminary data.</text>
</comment>
<name>A0A7K1LMM9_9FLAO</name>